<comment type="caution">
    <text evidence="2">The sequence shown here is derived from an EMBL/GenBank/DDBJ whole genome shotgun (WGS) entry which is preliminary data.</text>
</comment>
<reference evidence="2" key="1">
    <citation type="submission" date="2021-11" db="EMBL/GenBank/DDBJ databases">
        <title>Streptomyces corallinus and Kineosporia corallina sp. nov., two new coral-derived marine actinobacteria.</title>
        <authorList>
            <person name="Buangrab K."/>
            <person name="Sutthacheep M."/>
            <person name="Yeemin T."/>
            <person name="Harunari E."/>
            <person name="Igarashi Y."/>
            <person name="Sripreechasak P."/>
            <person name="Kanchanasin P."/>
            <person name="Tanasupawat S."/>
            <person name="Phongsopitanun W."/>
        </authorList>
    </citation>
    <scope>NUCLEOTIDE SEQUENCE</scope>
    <source>
        <strain evidence="2">JCM 31032</strain>
    </source>
</reference>
<dbReference type="InterPro" id="IPR000073">
    <property type="entry name" value="AB_hydrolase_1"/>
</dbReference>
<dbReference type="InterPro" id="IPR029058">
    <property type="entry name" value="AB_hydrolase_fold"/>
</dbReference>
<feature type="domain" description="AB hydrolase-1" evidence="1">
    <location>
        <begin position="3"/>
        <end position="239"/>
    </location>
</feature>
<dbReference type="Gene3D" id="3.40.50.1820">
    <property type="entry name" value="alpha/beta hydrolase"/>
    <property type="match status" value="1"/>
</dbReference>
<dbReference type="Proteomes" id="UP001138997">
    <property type="component" value="Unassembled WGS sequence"/>
</dbReference>
<organism evidence="2 3">
    <name type="scientific">Kineosporia babensis</name>
    <dbReference type="NCBI Taxonomy" id="499548"/>
    <lineage>
        <taxon>Bacteria</taxon>
        <taxon>Bacillati</taxon>
        <taxon>Actinomycetota</taxon>
        <taxon>Actinomycetes</taxon>
        <taxon>Kineosporiales</taxon>
        <taxon>Kineosporiaceae</taxon>
        <taxon>Kineosporia</taxon>
    </lineage>
</organism>
<sequence>MTVVFVHGVPETPALWEAVRNQLPVDSVALRLPGFGSPHPPTLTDKNAYAAWLAEELQKIGGDIDLVGHDWGGHLAMRVVSAFPEAGVRSWVSDVAYGWHPDYQWHPIAALWQQSPEGEQFLASVRSGVPGTFGQLLGPRGLTAEVGDDIDAAHDESMDAAILALYRSAQPNFHADWNPGSIDVPGLVLVPTGDVMDGVDPADVLLQNQEVARMTGARLQELNGVGHYWMLQNPELAADTLRAFWAELP</sequence>
<evidence type="ECO:0000313" key="2">
    <source>
        <dbReference type="EMBL" id="MCD5310631.1"/>
    </source>
</evidence>
<dbReference type="GO" id="GO:0016787">
    <property type="term" value="F:hydrolase activity"/>
    <property type="evidence" value="ECO:0007669"/>
    <property type="project" value="UniProtKB-KW"/>
</dbReference>
<evidence type="ECO:0000313" key="3">
    <source>
        <dbReference type="Proteomes" id="UP001138997"/>
    </source>
</evidence>
<dbReference type="Pfam" id="PF12697">
    <property type="entry name" value="Abhydrolase_6"/>
    <property type="match status" value="1"/>
</dbReference>
<protein>
    <submittedName>
        <fullName evidence="2">Alpha/beta hydrolase</fullName>
    </submittedName>
</protein>
<name>A0A9X1SSS8_9ACTN</name>
<gene>
    <name evidence="2" type="ORF">LR394_06970</name>
</gene>
<dbReference type="RefSeq" id="WP_231439677.1">
    <property type="nucleotide sequence ID" value="NZ_JAJOMB010000003.1"/>
</dbReference>
<dbReference type="SUPFAM" id="SSF53474">
    <property type="entry name" value="alpha/beta-Hydrolases"/>
    <property type="match status" value="1"/>
</dbReference>
<proteinExistence type="predicted"/>
<evidence type="ECO:0000259" key="1">
    <source>
        <dbReference type="Pfam" id="PF12697"/>
    </source>
</evidence>
<dbReference type="EMBL" id="JAJOMB010000003">
    <property type="protein sequence ID" value="MCD5310631.1"/>
    <property type="molecule type" value="Genomic_DNA"/>
</dbReference>
<keyword evidence="2" id="KW-0378">Hydrolase</keyword>
<accession>A0A9X1SSS8</accession>
<dbReference type="AlphaFoldDB" id="A0A9X1SSS8"/>
<keyword evidence="3" id="KW-1185">Reference proteome</keyword>